<proteinExistence type="predicted"/>
<name>A0AAD6TR00_9AGAR</name>
<protein>
    <submittedName>
        <fullName evidence="1">Uncharacterized protein</fullName>
    </submittedName>
</protein>
<comment type="caution">
    <text evidence="1">The sequence shown here is derived from an EMBL/GenBank/DDBJ whole genome shotgun (WGS) entry which is preliminary data.</text>
</comment>
<reference evidence="1" key="1">
    <citation type="submission" date="2023-03" db="EMBL/GenBank/DDBJ databases">
        <title>Massive genome expansion in bonnet fungi (Mycena s.s.) driven by repeated elements and novel gene families across ecological guilds.</title>
        <authorList>
            <consortium name="Lawrence Berkeley National Laboratory"/>
            <person name="Harder C.B."/>
            <person name="Miyauchi S."/>
            <person name="Viragh M."/>
            <person name="Kuo A."/>
            <person name="Thoen E."/>
            <person name="Andreopoulos B."/>
            <person name="Lu D."/>
            <person name="Skrede I."/>
            <person name="Drula E."/>
            <person name="Henrissat B."/>
            <person name="Morin E."/>
            <person name="Kohler A."/>
            <person name="Barry K."/>
            <person name="LaButti K."/>
            <person name="Morin E."/>
            <person name="Salamov A."/>
            <person name="Lipzen A."/>
            <person name="Mereny Z."/>
            <person name="Hegedus B."/>
            <person name="Baldrian P."/>
            <person name="Stursova M."/>
            <person name="Weitz H."/>
            <person name="Taylor A."/>
            <person name="Grigoriev I.V."/>
            <person name="Nagy L.G."/>
            <person name="Martin F."/>
            <person name="Kauserud H."/>
        </authorList>
    </citation>
    <scope>NUCLEOTIDE SEQUENCE</scope>
    <source>
        <strain evidence="1">CBHHK173m</strain>
    </source>
</reference>
<gene>
    <name evidence="1" type="ORF">B0H15DRAFT_1026888</name>
</gene>
<sequence>MSDIPPPHNHLKHLVRCNLCFQSDSLPDQYMSIKQMSHGKKNVDNYGAWYMKCLSNPGPCKGFNWIEMPRGVCGDTIRCPGLLCLQRLQPRQGSNSCHIGLCSPCCVLAHQKTQNLPHCPAHHKAFLKEAQPPTAQHLLTPPSLPRPDSFSHPLSDVYRTRLRDLDTENLERVSSQAEGRSYARQAAKVVTVSWWMEDGAHPDTIDVAAPAHPYFHPIQAPDLVTLYAVDKDLFETFDRAQDIWKIGSANTPAQFVEKDVVLLYRTRGVKSGIGMPMGSLGTLNLRDARRIPSDIMVFTAAPSTPNGPVIRQPNFADSAIYNIDSPFEQGSSAFYSASPTLQRLPSTSSSSYQTHYSTPCDSLLSHTSFSAYTPSPQVAPPAAAKSVPAIPSVSTPELEQPPSATITSAISVSPSLALTDTELRQIVLSATRGASKTGWPFIETRAMAAGFLLMDRRRDTPTARNDNFRDAFGSDFVSSTYHDNRGAWDRACSAGVKPSALITENDTSRWRKFRAPYWNNP</sequence>
<dbReference type="AlphaFoldDB" id="A0AAD6TR00"/>
<keyword evidence="2" id="KW-1185">Reference proteome</keyword>
<evidence type="ECO:0000313" key="1">
    <source>
        <dbReference type="EMBL" id="KAJ7075796.1"/>
    </source>
</evidence>
<organism evidence="1 2">
    <name type="scientific">Mycena belliarum</name>
    <dbReference type="NCBI Taxonomy" id="1033014"/>
    <lineage>
        <taxon>Eukaryota</taxon>
        <taxon>Fungi</taxon>
        <taxon>Dikarya</taxon>
        <taxon>Basidiomycota</taxon>
        <taxon>Agaricomycotina</taxon>
        <taxon>Agaricomycetes</taxon>
        <taxon>Agaricomycetidae</taxon>
        <taxon>Agaricales</taxon>
        <taxon>Marasmiineae</taxon>
        <taxon>Mycenaceae</taxon>
        <taxon>Mycena</taxon>
    </lineage>
</organism>
<dbReference type="EMBL" id="JARJCN010000089">
    <property type="protein sequence ID" value="KAJ7075796.1"/>
    <property type="molecule type" value="Genomic_DNA"/>
</dbReference>
<accession>A0AAD6TR00</accession>
<dbReference type="Proteomes" id="UP001222325">
    <property type="component" value="Unassembled WGS sequence"/>
</dbReference>
<evidence type="ECO:0000313" key="2">
    <source>
        <dbReference type="Proteomes" id="UP001222325"/>
    </source>
</evidence>